<evidence type="ECO:0000256" key="4">
    <source>
        <dbReference type="ARBA" id="ARBA00022857"/>
    </source>
</evidence>
<dbReference type="EMBL" id="JAGGJC010000001">
    <property type="protein sequence ID" value="MDN7128967.1"/>
    <property type="molecule type" value="Genomic_DNA"/>
</dbReference>
<dbReference type="PANTHER" id="PTHR20836:SF0">
    <property type="entry name" value="4-HYDROXY-TETRAHYDRODIPICOLINATE REDUCTASE 1, CHLOROPLASTIC-RELATED"/>
    <property type="match status" value="1"/>
</dbReference>
<feature type="binding site" evidence="13">
    <location>
        <begin position="160"/>
        <end position="161"/>
    </location>
    <ligand>
        <name>(S)-2,3,4,5-tetrahydrodipicolinate</name>
        <dbReference type="ChEBI" id="CHEBI:16845"/>
    </ligand>
</feature>
<feature type="active site" description="Proton donor" evidence="13">
    <location>
        <position position="154"/>
    </location>
</feature>
<dbReference type="GO" id="GO:0050661">
    <property type="term" value="F:NADP binding"/>
    <property type="evidence" value="ECO:0007669"/>
    <property type="project" value="UniProtKB-UniRule"/>
</dbReference>
<comment type="caution">
    <text evidence="13">Was originally thought to be a dihydrodipicolinate reductase (DHDPR), catalyzing the conversion of dihydrodipicolinate to tetrahydrodipicolinate. However, it was shown in E.coli that the substrate of the enzymatic reaction is not dihydrodipicolinate (DHDP) but in fact (2S,4S)-4-hydroxy-2,3,4,5-tetrahydrodipicolinic acid (HTPA), the product released by the DapA-catalyzed reaction.</text>
</comment>
<dbReference type="Proteomes" id="UP001169491">
    <property type="component" value="Unassembled WGS sequence"/>
</dbReference>
<proteinExistence type="inferred from homology"/>
<evidence type="ECO:0000256" key="8">
    <source>
        <dbReference type="ARBA" id="ARBA00023154"/>
    </source>
</evidence>
<comment type="catalytic activity">
    <reaction evidence="11 13">
        <text>(S)-2,3,4,5-tetrahydrodipicolinate + NADP(+) + H2O = (2S,4S)-4-hydroxy-2,3,4,5-tetrahydrodipicolinate + NADPH + H(+)</text>
        <dbReference type="Rhea" id="RHEA:35331"/>
        <dbReference type="ChEBI" id="CHEBI:15377"/>
        <dbReference type="ChEBI" id="CHEBI:15378"/>
        <dbReference type="ChEBI" id="CHEBI:16845"/>
        <dbReference type="ChEBI" id="CHEBI:57783"/>
        <dbReference type="ChEBI" id="CHEBI:58349"/>
        <dbReference type="ChEBI" id="CHEBI:67139"/>
        <dbReference type="EC" id="1.17.1.8"/>
    </reaction>
</comment>
<dbReference type="InterPro" id="IPR022664">
    <property type="entry name" value="DapB_N_CS"/>
</dbReference>
<evidence type="ECO:0000313" key="17">
    <source>
        <dbReference type="EMBL" id="MDN7128967.1"/>
    </source>
</evidence>
<dbReference type="InterPro" id="IPR022663">
    <property type="entry name" value="DapB_C"/>
</dbReference>
<keyword evidence="4 13" id="KW-0521">NADP</keyword>
<dbReference type="AlphaFoldDB" id="A0AAW7QW50"/>
<evidence type="ECO:0000256" key="5">
    <source>
        <dbReference type="ARBA" id="ARBA00022915"/>
    </source>
</evidence>
<dbReference type="InterPro" id="IPR023940">
    <property type="entry name" value="DHDPR_bac"/>
</dbReference>
<feature type="domain" description="Dihydrodipicolinate reductase N-terminal" evidence="14">
    <location>
        <begin position="2"/>
        <end position="120"/>
    </location>
</feature>
<dbReference type="Pfam" id="PF01113">
    <property type="entry name" value="DapB_N"/>
    <property type="match status" value="1"/>
</dbReference>
<dbReference type="GO" id="GO:0008839">
    <property type="term" value="F:4-hydroxy-tetrahydrodipicolinate reductase"/>
    <property type="evidence" value="ECO:0007669"/>
    <property type="project" value="UniProtKB-UniRule"/>
</dbReference>
<evidence type="ECO:0000259" key="15">
    <source>
        <dbReference type="Pfam" id="PF05173"/>
    </source>
</evidence>
<dbReference type="GO" id="GO:0005829">
    <property type="term" value="C:cytosol"/>
    <property type="evidence" value="ECO:0007669"/>
    <property type="project" value="TreeGrafter"/>
</dbReference>
<evidence type="ECO:0000256" key="3">
    <source>
        <dbReference type="ARBA" id="ARBA00022605"/>
    </source>
</evidence>
<feature type="binding site" evidence="13">
    <location>
        <begin position="8"/>
        <end position="13"/>
    </location>
    <ligand>
        <name>NAD(+)</name>
        <dbReference type="ChEBI" id="CHEBI:57540"/>
    </ligand>
</feature>
<organism evidence="16 19">
    <name type="scientific">Pseudidiomarina terrestris</name>
    <dbReference type="NCBI Taxonomy" id="2820060"/>
    <lineage>
        <taxon>Bacteria</taxon>
        <taxon>Pseudomonadati</taxon>
        <taxon>Pseudomonadota</taxon>
        <taxon>Gammaproteobacteria</taxon>
        <taxon>Alteromonadales</taxon>
        <taxon>Idiomarinaceae</taxon>
        <taxon>Pseudidiomarina</taxon>
    </lineage>
</organism>
<keyword evidence="5 13" id="KW-0220">Diaminopimelate biosynthesis</keyword>
<comment type="subunit">
    <text evidence="13">Homotetramer.</text>
</comment>
<keyword evidence="2 13" id="KW-0963">Cytoplasm</keyword>
<evidence type="ECO:0000256" key="6">
    <source>
        <dbReference type="ARBA" id="ARBA00023002"/>
    </source>
</evidence>
<evidence type="ECO:0000256" key="9">
    <source>
        <dbReference type="ARBA" id="ARBA00037922"/>
    </source>
</evidence>
<comment type="pathway">
    <text evidence="9 13">Amino-acid biosynthesis; L-lysine biosynthesis via DAP pathway; (S)-tetrahydrodipicolinate from L-aspartate: step 4/4.</text>
</comment>
<dbReference type="Proteomes" id="UP001169492">
    <property type="component" value="Unassembled WGS sequence"/>
</dbReference>
<evidence type="ECO:0000313" key="19">
    <source>
        <dbReference type="Proteomes" id="UP001169492"/>
    </source>
</evidence>
<evidence type="ECO:0000256" key="12">
    <source>
        <dbReference type="ARBA" id="ARBA00049396"/>
    </source>
</evidence>
<dbReference type="Gene3D" id="3.30.360.10">
    <property type="entry name" value="Dihydrodipicolinate Reductase, domain 2"/>
    <property type="match status" value="1"/>
</dbReference>
<evidence type="ECO:0000256" key="11">
    <source>
        <dbReference type="ARBA" id="ARBA00049080"/>
    </source>
</evidence>
<reference evidence="18 19" key="1">
    <citation type="submission" date="2021-03" db="EMBL/GenBank/DDBJ databases">
        <title>Pseudidiomarina terrestris, a new bacterium isolated from saline soil.</title>
        <authorList>
            <person name="Galisteo C."/>
            <person name="De La Haba R."/>
            <person name="Sanchez-Porro C."/>
            <person name="Ventosa A."/>
        </authorList>
    </citation>
    <scope>NUCLEOTIDE SEQUENCE [LARGE SCALE GENOMIC DNA]</scope>
    <source>
        <strain evidence="16 19">1APP75-32.1</strain>
        <strain evidence="18">1APR75-15</strain>
        <strain evidence="17">1ASR75-15</strain>
    </source>
</reference>
<comment type="caution">
    <text evidence="16">The sequence shown here is derived from an EMBL/GenBank/DDBJ whole genome shotgun (WGS) entry which is preliminary data.</text>
</comment>
<evidence type="ECO:0000256" key="13">
    <source>
        <dbReference type="HAMAP-Rule" id="MF_00102"/>
    </source>
</evidence>
<comment type="catalytic activity">
    <reaction evidence="12 13">
        <text>(S)-2,3,4,5-tetrahydrodipicolinate + NAD(+) + H2O = (2S,4S)-4-hydroxy-2,3,4,5-tetrahydrodipicolinate + NADH + H(+)</text>
        <dbReference type="Rhea" id="RHEA:35323"/>
        <dbReference type="ChEBI" id="CHEBI:15377"/>
        <dbReference type="ChEBI" id="CHEBI:15378"/>
        <dbReference type="ChEBI" id="CHEBI:16845"/>
        <dbReference type="ChEBI" id="CHEBI:57540"/>
        <dbReference type="ChEBI" id="CHEBI:57945"/>
        <dbReference type="ChEBI" id="CHEBI:67139"/>
        <dbReference type="EC" id="1.17.1.8"/>
    </reaction>
</comment>
<dbReference type="GO" id="GO:0016726">
    <property type="term" value="F:oxidoreductase activity, acting on CH or CH2 groups, NAD or NADP as acceptor"/>
    <property type="evidence" value="ECO:0007669"/>
    <property type="project" value="UniProtKB-UniRule"/>
</dbReference>
<accession>A0AAW7QW50</accession>
<dbReference type="SUPFAM" id="SSF51735">
    <property type="entry name" value="NAD(P)-binding Rossmann-fold domains"/>
    <property type="match status" value="1"/>
</dbReference>
<keyword evidence="18" id="KW-1185">Reference proteome</keyword>
<keyword evidence="7 13" id="KW-0520">NAD</keyword>
<sequence>MMKVAVIGASGRMGQAVLQELIAQGHECAAAIVSEQSSQLGQALDDPRLAGRHYSSGRELEPGSVDVMIDFSLPQALSHNLALAQHLGAPIVVCTTGLADADQDTLAQASQSLPVLYAANTSVGIALMEQLVTLASAGFADADIEILEAHHAAKRDAPSGTALVLGEAAATGRGTTLAQSTAGIRGDGPRQAGSIGFAVLRAADIVGEHSVYLAQTGERIELTHRIRDRQVFARGAVQAAQWLAGQPAGRYKMRDMLDTKALLQRLLHEI</sequence>
<dbReference type="InterPro" id="IPR036291">
    <property type="entry name" value="NAD(P)-bd_dom_sf"/>
</dbReference>
<dbReference type="GO" id="GO:0051287">
    <property type="term" value="F:NAD binding"/>
    <property type="evidence" value="ECO:0007669"/>
    <property type="project" value="UniProtKB-UniRule"/>
</dbReference>
<feature type="domain" description="Dihydrodipicolinate reductase C-terminal" evidence="15">
    <location>
        <begin position="124"/>
        <end position="257"/>
    </location>
</feature>
<dbReference type="CDD" id="cd02274">
    <property type="entry name" value="DHDPR_N"/>
    <property type="match status" value="1"/>
</dbReference>
<dbReference type="SUPFAM" id="SSF55347">
    <property type="entry name" value="Glyceraldehyde-3-phosphate dehydrogenase-like, C-terminal domain"/>
    <property type="match status" value="1"/>
</dbReference>
<evidence type="ECO:0000256" key="7">
    <source>
        <dbReference type="ARBA" id="ARBA00023027"/>
    </source>
</evidence>
<comment type="similarity">
    <text evidence="1 13">Belongs to the DapB family.</text>
</comment>
<dbReference type="PANTHER" id="PTHR20836">
    <property type="entry name" value="DIHYDRODIPICOLINATE REDUCTASE"/>
    <property type="match status" value="1"/>
</dbReference>
<keyword evidence="8 13" id="KW-0457">Lysine biosynthesis</keyword>
<dbReference type="InterPro" id="IPR000846">
    <property type="entry name" value="DapB_N"/>
</dbReference>
<comment type="caution">
    <text evidence="13">Lacks conserved residue(s) required for the propagation of feature annotation.</text>
</comment>
<feature type="binding site" evidence="13">
    <location>
        <begin position="94"/>
        <end position="96"/>
    </location>
    <ligand>
        <name>NAD(+)</name>
        <dbReference type="ChEBI" id="CHEBI:57540"/>
    </ligand>
</feature>
<feature type="binding site" evidence="13">
    <location>
        <position position="151"/>
    </location>
    <ligand>
        <name>(S)-2,3,4,5-tetrahydrodipicolinate</name>
        <dbReference type="ChEBI" id="CHEBI:16845"/>
    </ligand>
</feature>
<comment type="subcellular location">
    <subcellularLocation>
        <location evidence="13">Cytoplasm</location>
    </subcellularLocation>
</comment>
<dbReference type="PIRSF" id="PIRSF000161">
    <property type="entry name" value="DHPR"/>
    <property type="match status" value="1"/>
</dbReference>
<evidence type="ECO:0000256" key="10">
    <source>
        <dbReference type="ARBA" id="ARBA00038983"/>
    </source>
</evidence>
<keyword evidence="3 13" id="KW-0028">Amino-acid biosynthesis</keyword>
<dbReference type="EMBL" id="JAGGJB010000001">
    <property type="protein sequence ID" value="MDN7123308.1"/>
    <property type="molecule type" value="Genomic_DNA"/>
</dbReference>
<evidence type="ECO:0000256" key="1">
    <source>
        <dbReference type="ARBA" id="ARBA00006642"/>
    </source>
</evidence>
<dbReference type="HAMAP" id="MF_00102">
    <property type="entry name" value="DapB"/>
    <property type="match status" value="1"/>
</dbReference>
<dbReference type="Pfam" id="PF05173">
    <property type="entry name" value="DapB_C"/>
    <property type="match status" value="1"/>
</dbReference>
<dbReference type="GO" id="GO:0009089">
    <property type="term" value="P:lysine biosynthetic process via diaminopimelate"/>
    <property type="evidence" value="ECO:0007669"/>
    <property type="project" value="UniProtKB-UniRule"/>
</dbReference>
<feature type="binding site" evidence="13">
    <location>
        <begin position="118"/>
        <end position="121"/>
    </location>
    <ligand>
        <name>NAD(+)</name>
        <dbReference type="ChEBI" id="CHEBI:57540"/>
    </ligand>
</feature>
<protein>
    <recommendedName>
        <fullName evidence="10 13">4-hydroxy-tetrahydrodipicolinate reductase</fullName>
        <shortName evidence="13">HTPA reductase</shortName>
        <ecNumber evidence="10 13">1.17.1.8</ecNumber>
    </recommendedName>
</protein>
<evidence type="ECO:0000313" key="18">
    <source>
        <dbReference type="Proteomes" id="UP001169491"/>
    </source>
</evidence>
<gene>
    <name evidence="13" type="primary">dapB</name>
    <name evidence="16" type="ORF">J6I90_00225</name>
    <name evidence="17" type="ORF">J6I92_03680</name>
</gene>
<keyword evidence="6 13" id="KW-0560">Oxidoreductase</keyword>
<evidence type="ECO:0000313" key="16">
    <source>
        <dbReference type="EMBL" id="MDN7123308.1"/>
    </source>
</evidence>
<dbReference type="PROSITE" id="PS01298">
    <property type="entry name" value="DAPB"/>
    <property type="match status" value="1"/>
</dbReference>
<comment type="function">
    <text evidence="13">Catalyzes the conversion of 4-hydroxy-tetrahydrodipicolinate (HTPA) to tetrahydrodipicolinate.</text>
</comment>
<dbReference type="Gene3D" id="3.40.50.720">
    <property type="entry name" value="NAD(P)-binding Rossmann-like Domain"/>
    <property type="match status" value="1"/>
</dbReference>
<name>A0AAW7QW50_9GAMM</name>
<dbReference type="GO" id="GO:0019877">
    <property type="term" value="P:diaminopimelate biosynthetic process"/>
    <property type="evidence" value="ECO:0007669"/>
    <property type="project" value="UniProtKB-UniRule"/>
</dbReference>
<feature type="active site" description="Proton donor/acceptor" evidence="13">
    <location>
        <position position="150"/>
    </location>
</feature>
<evidence type="ECO:0000256" key="2">
    <source>
        <dbReference type="ARBA" id="ARBA00022490"/>
    </source>
</evidence>
<dbReference type="EC" id="1.17.1.8" evidence="10 13"/>
<evidence type="ECO:0000259" key="14">
    <source>
        <dbReference type="Pfam" id="PF01113"/>
    </source>
</evidence>
<dbReference type="NCBIfam" id="TIGR00036">
    <property type="entry name" value="dapB"/>
    <property type="match status" value="1"/>
</dbReference>